<reference evidence="1" key="1">
    <citation type="submission" date="2016-04" db="EMBL/GenBank/DDBJ databases">
        <authorList>
            <person name="Evans L.H."/>
            <person name="Alamgir A."/>
            <person name="Owens N."/>
            <person name="Weber N.D."/>
            <person name="Virtaneva K."/>
            <person name="Barbian K."/>
            <person name="Babar A."/>
            <person name="Rosenke K."/>
        </authorList>
    </citation>
    <scope>NUCLEOTIDE SEQUENCE</scope>
    <source>
        <strain evidence="1">92-2</strain>
    </source>
</reference>
<proteinExistence type="predicted"/>
<name>A0A212JBB3_9BACT</name>
<sequence>MPNTRLFKTFQVSGEIAPYRIVTVDADMLATQATAATHALIGTSDELGKQPNGTVDVAMSDIPEVESGAAIAVGDPLTADAEGRAVKATATGQHIIGLAFAAASGAGEIIDYIYSPGLMAVSV</sequence>
<dbReference type="AlphaFoldDB" id="A0A212JBB3"/>
<organism evidence="1">
    <name type="scientific">uncultured Desulfovibrio sp</name>
    <dbReference type="NCBI Taxonomy" id="167968"/>
    <lineage>
        <taxon>Bacteria</taxon>
        <taxon>Pseudomonadati</taxon>
        <taxon>Thermodesulfobacteriota</taxon>
        <taxon>Desulfovibrionia</taxon>
        <taxon>Desulfovibrionales</taxon>
        <taxon>Desulfovibrionaceae</taxon>
        <taxon>Desulfovibrio</taxon>
        <taxon>environmental samples</taxon>
    </lineage>
</organism>
<dbReference type="Pfam" id="PF09956">
    <property type="entry name" value="Phage_cement_2"/>
    <property type="match status" value="1"/>
</dbReference>
<dbReference type="InterPro" id="IPR011231">
    <property type="entry name" value="Phage_VT1-Sakai_H0018"/>
</dbReference>
<protein>
    <recommendedName>
        <fullName evidence="2">DUF2190 domain-containing protein</fullName>
    </recommendedName>
</protein>
<dbReference type="RefSeq" id="WP_227118609.1">
    <property type="nucleotide sequence ID" value="NZ_LT598928.1"/>
</dbReference>
<evidence type="ECO:0008006" key="2">
    <source>
        <dbReference type="Google" id="ProtNLM"/>
    </source>
</evidence>
<gene>
    <name evidence="1" type="ORF">KM92DES2_10837</name>
</gene>
<accession>A0A212JBB3</accession>
<dbReference type="EMBL" id="FLUP01000001">
    <property type="protein sequence ID" value="SBV96783.1"/>
    <property type="molecule type" value="Genomic_DNA"/>
</dbReference>
<evidence type="ECO:0000313" key="1">
    <source>
        <dbReference type="EMBL" id="SBV96783.1"/>
    </source>
</evidence>